<accession>H2C091</accession>
<name>H2C091_GILLR</name>
<protein>
    <recommendedName>
        <fullName evidence="3">DUF4403 family protein</fullName>
    </recommendedName>
</protein>
<keyword evidence="2" id="KW-1185">Reference proteome</keyword>
<gene>
    <name evidence="1" type="ORF">Gilli_2895</name>
</gene>
<dbReference type="eggNOG" id="ENOG5032SK3">
    <property type="taxonomic scope" value="Bacteria"/>
</dbReference>
<dbReference type="EMBL" id="JH594606">
    <property type="protein sequence ID" value="EHQ03507.1"/>
    <property type="molecule type" value="Genomic_DNA"/>
</dbReference>
<reference evidence="2" key="1">
    <citation type="journal article" date="2012" name="Stand. Genomic Sci.">
        <title>Genome sequence of the Antarctic rhodopsins-containing flavobacterium Gillisia limnaea type strain (R-8282(T)).</title>
        <authorList>
            <person name="Riedel T."/>
            <person name="Held B."/>
            <person name="Nolan M."/>
            <person name="Lucas S."/>
            <person name="Lapidus A."/>
            <person name="Tice H."/>
            <person name="Del Rio T.G."/>
            <person name="Cheng J.F."/>
            <person name="Han C."/>
            <person name="Tapia R."/>
            <person name="Goodwin L.A."/>
            <person name="Pitluck S."/>
            <person name="Liolios K."/>
            <person name="Mavromatis K."/>
            <person name="Pagani I."/>
            <person name="Ivanova N."/>
            <person name="Mikhailova N."/>
            <person name="Pati A."/>
            <person name="Chen A."/>
            <person name="Palaniappan K."/>
            <person name="Land M."/>
            <person name="Rohde M."/>
            <person name="Tindall B.J."/>
            <person name="Detter J.C."/>
            <person name="Goker M."/>
            <person name="Bristow J."/>
            <person name="Eisen J.A."/>
            <person name="Markowitz V."/>
            <person name="Hugenholtz P."/>
            <person name="Kyrpides N.C."/>
            <person name="Klenk H.P."/>
            <person name="Woyke T."/>
        </authorList>
    </citation>
    <scope>NUCLEOTIDE SEQUENCE [LARGE SCALE GENOMIC DNA]</scope>
    <source>
        <strain evidence="2">DSM 15749 / LMG 21470 / R-8282</strain>
    </source>
</reference>
<evidence type="ECO:0000313" key="2">
    <source>
        <dbReference type="Proteomes" id="UP000003844"/>
    </source>
</evidence>
<dbReference type="InterPro" id="IPR025515">
    <property type="entry name" value="DUF4403"/>
</dbReference>
<evidence type="ECO:0000313" key="1">
    <source>
        <dbReference type="EMBL" id="EHQ03507.1"/>
    </source>
</evidence>
<organism evidence="1 2">
    <name type="scientific">Gillisia limnaea (strain DSM 15749 / LMG 21470 / R-8282)</name>
    <dbReference type="NCBI Taxonomy" id="865937"/>
    <lineage>
        <taxon>Bacteria</taxon>
        <taxon>Pseudomonadati</taxon>
        <taxon>Bacteroidota</taxon>
        <taxon>Flavobacteriia</taxon>
        <taxon>Flavobacteriales</taxon>
        <taxon>Flavobacteriaceae</taxon>
        <taxon>Gillisia</taxon>
    </lineage>
</organism>
<dbReference type="Pfam" id="PF14356">
    <property type="entry name" value="DUF4403"/>
    <property type="match status" value="1"/>
</dbReference>
<sequence>MTENSFIYQLYRETLIKLNLHHCNHSEEINQRVMEQTENPSQLLNFIRLPIKIDYQVIETYLREKLTGEYISKTDKDGDVSNYAEIHAIALEKSYKEGYDIAVQLKFKTLTTIFKNKEGIIELYASLELDKLEQQLRVVDFTLNGTSNNWLFNNAIESIANTFMHEKIKNKMQFDLKSEIEKKLPVINEKMENPMEVSNGVYISGNLQTFLVEAIQFKENNILIFVDFEGGIGLDIKSLNF</sequence>
<dbReference type="AlphaFoldDB" id="H2C091"/>
<evidence type="ECO:0008006" key="3">
    <source>
        <dbReference type="Google" id="ProtNLM"/>
    </source>
</evidence>
<dbReference type="Proteomes" id="UP000003844">
    <property type="component" value="Unassembled WGS sequence"/>
</dbReference>
<dbReference type="HOGENOM" id="CLU_114401_0_0_10"/>
<proteinExistence type="predicted"/>